<evidence type="ECO:0000313" key="5">
    <source>
        <dbReference type="Proteomes" id="UP001596250"/>
    </source>
</evidence>
<name>A0ABW1IRP2_9BACL</name>
<comment type="caution">
    <text evidence="4">The sequence shown here is derived from an EMBL/GenBank/DDBJ whole genome shotgun (WGS) entry which is preliminary data.</text>
</comment>
<protein>
    <submittedName>
        <fullName evidence="4">GNAT family N-acetyltransferase</fullName>
        <ecNumber evidence="4">2.3.-.-</ecNumber>
    </submittedName>
</protein>
<dbReference type="PROSITE" id="PS51186">
    <property type="entry name" value="GNAT"/>
    <property type="match status" value="1"/>
</dbReference>
<gene>
    <name evidence="4" type="ORF">ACFPXP_13965</name>
</gene>
<keyword evidence="2 4" id="KW-0012">Acyltransferase</keyword>
<dbReference type="SUPFAM" id="SSF55729">
    <property type="entry name" value="Acyl-CoA N-acyltransferases (Nat)"/>
    <property type="match status" value="1"/>
</dbReference>
<feature type="domain" description="N-acetyltransferase" evidence="3">
    <location>
        <begin position="1"/>
        <end position="151"/>
    </location>
</feature>
<reference evidence="5" key="1">
    <citation type="journal article" date="2019" name="Int. J. Syst. Evol. Microbiol.">
        <title>The Global Catalogue of Microorganisms (GCM) 10K type strain sequencing project: providing services to taxonomists for standard genome sequencing and annotation.</title>
        <authorList>
            <consortium name="The Broad Institute Genomics Platform"/>
            <consortium name="The Broad Institute Genome Sequencing Center for Infectious Disease"/>
            <person name="Wu L."/>
            <person name="Ma J."/>
        </authorList>
    </citation>
    <scope>NUCLEOTIDE SEQUENCE [LARGE SCALE GENOMIC DNA]</scope>
    <source>
        <strain evidence="5">CCM 8749</strain>
    </source>
</reference>
<dbReference type="EMBL" id="JBHSQV010000164">
    <property type="protein sequence ID" value="MFC5987508.1"/>
    <property type="molecule type" value="Genomic_DNA"/>
</dbReference>
<keyword evidence="1 4" id="KW-0808">Transferase</keyword>
<dbReference type="Pfam" id="PF00583">
    <property type="entry name" value="Acetyltransf_1"/>
    <property type="match status" value="1"/>
</dbReference>
<keyword evidence="5" id="KW-1185">Reference proteome</keyword>
<dbReference type="PANTHER" id="PTHR43877">
    <property type="entry name" value="AMINOALKYLPHOSPHONATE N-ACETYLTRANSFERASE-RELATED-RELATED"/>
    <property type="match status" value="1"/>
</dbReference>
<dbReference type="InterPro" id="IPR016181">
    <property type="entry name" value="Acyl_CoA_acyltransferase"/>
</dbReference>
<dbReference type="RefSeq" id="WP_379894902.1">
    <property type="nucleotide sequence ID" value="NZ_CBCSCT010000039.1"/>
</dbReference>
<evidence type="ECO:0000313" key="4">
    <source>
        <dbReference type="EMBL" id="MFC5987508.1"/>
    </source>
</evidence>
<dbReference type="Proteomes" id="UP001596250">
    <property type="component" value="Unassembled WGS sequence"/>
</dbReference>
<dbReference type="EC" id="2.3.-.-" evidence="4"/>
<evidence type="ECO:0000256" key="2">
    <source>
        <dbReference type="ARBA" id="ARBA00023315"/>
    </source>
</evidence>
<dbReference type="GO" id="GO:0016746">
    <property type="term" value="F:acyltransferase activity"/>
    <property type="evidence" value="ECO:0007669"/>
    <property type="project" value="UniProtKB-KW"/>
</dbReference>
<dbReference type="PANTHER" id="PTHR43877:SF5">
    <property type="entry name" value="BLL8307 PROTEIN"/>
    <property type="match status" value="1"/>
</dbReference>
<dbReference type="Gene3D" id="3.40.630.30">
    <property type="match status" value="1"/>
</dbReference>
<organism evidence="4 5">
    <name type="scientific">Marinicrinis lubricantis</name>
    <dbReference type="NCBI Taxonomy" id="2086470"/>
    <lineage>
        <taxon>Bacteria</taxon>
        <taxon>Bacillati</taxon>
        <taxon>Bacillota</taxon>
        <taxon>Bacilli</taxon>
        <taxon>Bacillales</taxon>
        <taxon>Paenibacillaceae</taxon>
    </lineage>
</organism>
<accession>A0ABW1IRP2</accession>
<proteinExistence type="predicted"/>
<sequence>MEIRQDDLSGPAIAALIGEHLNSMTLHSPPESIHALNLDKLKQPDITFWTVWENDELLGCGALKELDDKHGEIKSMRTATAHLRKGVARQMLEYIIEEAKRRGYERLSLETCTPDAFIPARKLYEKFGFEYCEPFADYTLDPYSAFMTKVL</sequence>
<dbReference type="InterPro" id="IPR050832">
    <property type="entry name" value="Bact_Acetyltransf"/>
</dbReference>
<evidence type="ECO:0000256" key="1">
    <source>
        <dbReference type="ARBA" id="ARBA00022679"/>
    </source>
</evidence>
<evidence type="ECO:0000259" key="3">
    <source>
        <dbReference type="PROSITE" id="PS51186"/>
    </source>
</evidence>
<dbReference type="InterPro" id="IPR000182">
    <property type="entry name" value="GNAT_dom"/>
</dbReference>